<reference evidence="2" key="2">
    <citation type="submission" date="2022-01" db="EMBL/GenBank/DDBJ databases">
        <authorList>
            <person name="Hirooka S."/>
            <person name="Miyagishima S.Y."/>
        </authorList>
    </citation>
    <scope>NUCLEOTIDE SEQUENCE</scope>
    <source>
        <strain evidence="2">NBRC 102759</strain>
    </source>
</reference>
<keyword evidence="1" id="KW-1133">Transmembrane helix</keyword>
<dbReference type="InterPro" id="IPR019379">
    <property type="entry name" value="Gamma_Secretase_Asp_P_PEN2"/>
</dbReference>
<keyword evidence="3" id="KW-1185">Reference proteome</keyword>
<evidence type="ECO:0008006" key="4">
    <source>
        <dbReference type="Google" id="ProtNLM"/>
    </source>
</evidence>
<protein>
    <recommendedName>
        <fullName evidence="4">Gamma-secretase subunit PEN-2</fullName>
    </recommendedName>
</protein>
<keyword evidence="1" id="KW-0472">Membrane</keyword>
<evidence type="ECO:0000313" key="2">
    <source>
        <dbReference type="EMBL" id="GJQ09998.1"/>
    </source>
</evidence>
<keyword evidence="1" id="KW-0812">Transmembrane</keyword>
<accession>A0A9C7UNN2</accession>
<reference evidence="2" key="1">
    <citation type="journal article" date="2022" name="Proc. Natl. Acad. Sci. U.S.A.">
        <title>Life cycle and functional genomics of the unicellular red alga Galdieria for elucidating algal and plant evolution and industrial use.</title>
        <authorList>
            <person name="Hirooka S."/>
            <person name="Itabashi T."/>
            <person name="Ichinose T.M."/>
            <person name="Onuma R."/>
            <person name="Fujiwara T."/>
            <person name="Yamashita S."/>
            <person name="Jong L.W."/>
            <person name="Tomita R."/>
            <person name="Iwane A.H."/>
            <person name="Miyagishima S.Y."/>
        </authorList>
    </citation>
    <scope>NUCLEOTIDE SEQUENCE</scope>
    <source>
        <strain evidence="2">NBRC 102759</strain>
    </source>
</reference>
<name>A0A9C7UNN2_9RHOD</name>
<comment type="caution">
    <text evidence="2">The sequence shown here is derived from an EMBL/GenBank/DDBJ whole genome shotgun (WGS) entry which is preliminary data.</text>
</comment>
<feature type="transmembrane region" description="Helical" evidence="1">
    <location>
        <begin position="26"/>
        <end position="48"/>
    </location>
</feature>
<proteinExistence type="predicted"/>
<dbReference type="Pfam" id="PF10251">
    <property type="entry name" value="PEN-2"/>
    <property type="match status" value="1"/>
</dbReference>
<dbReference type="OrthoDB" id="10355276at2759"/>
<feature type="transmembrane region" description="Helical" evidence="1">
    <location>
        <begin position="68"/>
        <end position="87"/>
    </location>
</feature>
<organism evidence="2 3">
    <name type="scientific">Galdieria partita</name>
    <dbReference type="NCBI Taxonomy" id="83374"/>
    <lineage>
        <taxon>Eukaryota</taxon>
        <taxon>Rhodophyta</taxon>
        <taxon>Bangiophyceae</taxon>
        <taxon>Galdieriales</taxon>
        <taxon>Galdieriaceae</taxon>
        <taxon>Galdieria</taxon>
    </lineage>
</organism>
<dbReference type="Proteomes" id="UP001061958">
    <property type="component" value="Unassembled WGS sequence"/>
</dbReference>
<gene>
    <name evidence="2" type="ORF">GpartN1_g1789.t1</name>
</gene>
<dbReference type="AlphaFoldDB" id="A0A9C7UNN2"/>
<evidence type="ECO:0000313" key="3">
    <source>
        <dbReference type="Proteomes" id="UP001061958"/>
    </source>
</evidence>
<sequence length="97" mass="10864">MSTDLEGPSSSSLPLQTRYIGISRRLYLSGYLGLPILWLVHILLFQYSSVAKLQLGASVKQDIHKSKVALTIVTGLFLVWLIFLRILKGGPQTIEFF</sequence>
<dbReference type="EMBL" id="BQMJ01000012">
    <property type="protein sequence ID" value="GJQ09998.1"/>
    <property type="molecule type" value="Genomic_DNA"/>
</dbReference>
<evidence type="ECO:0000256" key="1">
    <source>
        <dbReference type="SAM" id="Phobius"/>
    </source>
</evidence>